<dbReference type="Proteomes" id="UP000034881">
    <property type="component" value="Unassembled WGS sequence"/>
</dbReference>
<evidence type="ECO:0000313" key="2">
    <source>
        <dbReference type="EMBL" id="KKR41082.1"/>
    </source>
</evidence>
<proteinExistence type="predicted"/>
<feature type="compositionally biased region" description="Basic and acidic residues" evidence="1">
    <location>
        <begin position="103"/>
        <end position="112"/>
    </location>
</feature>
<accession>A0A0G0TT45</accession>
<evidence type="ECO:0000256" key="1">
    <source>
        <dbReference type="SAM" id="MobiDB-lite"/>
    </source>
</evidence>
<organism evidence="2 3">
    <name type="scientific">Candidatus Daviesbacteria bacterium GW2011_GWC2_40_12</name>
    <dbReference type="NCBI Taxonomy" id="1618431"/>
    <lineage>
        <taxon>Bacteria</taxon>
        <taxon>Candidatus Daviesiibacteriota</taxon>
    </lineage>
</organism>
<dbReference type="EMBL" id="LBYB01000016">
    <property type="protein sequence ID" value="KKR41082.1"/>
    <property type="molecule type" value="Genomic_DNA"/>
</dbReference>
<evidence type="ECO:0000313" key="3">
    <source>
        <dbReference type="Proteomes" id="UP000034881"/>
    </source>
</evidence>
<gene>
    <name evidence="2" type="ORF">UT77_C0016G0036</name>
</gene>
<reference evidence="2 3" key="1">
    <citation type="journal article" date="2015" name="Nature">
        <title>rRNA introns, odd ribosomes, and small enigmatic genomes across a large radiation of phyla.</title>
        <authorList>
            <person name="Brown C.T."/>
            <person name="Hug L.A."/>
            <person name="Thomas B.C."/>
            <person name="Sharon I."/>
            <person name="Castelle C.J."/>
            <person name="Singh A."/>
            <person name="Wilkins M.J."/>
            <person name="Williams K.H."/>
            <person name="Banfield J.F."/>
        </authorList>
    </citation>
    <scope>NUCLEOTIDE SEQUENCE [LARGE SCALE GENOMIC DNA]</scope>
</reference>
<feature type="region of interest" description="Disordered" evidence="1">
    <location>
        <begin position="54"/>
        <end position="125"/>
    </location>
</feature>
<feature type="compositionally biased region" description="Basic and acidic residues" evidence="1">
    <location>
        <begin position="71"/>
        <end position="94"/>
    </location>
</feature>
<dbReference type="AlphaFoldDB" id="A0A0G0TT45"/>
<sequence>MAAFHFAPLDADELWQAHQPAGQEDGGQYQYHTIEHDIDASKGSGELCIAQLGHRDQEEPADHWTPQRARATHDRRQGDFHGDEHAEGAHRVDEQQVLGVESTHQRSEHCTEGESSEFHPQGVDA</sequence>
<name>A0A0G0TT45_9BACT</name>
<comment type="caution">
    <text evidence="2">The sequence shown here is derived from an EMBL/GenBank/DDBJ whole genome shotgun (WGS) entry which is preliminary data.</text>
</comment>
<protein>
    <submittedName>
        <fullName evidence="2">Uncharacterized protein</fullName>
    </submittedName>
</protein>